<dbReference type="EC" id="1.-.-.-" evidence="8"/>
<keyword evidence="10" id="KW-1185">Reference proteome</keyword>
<dbReference type="InterPro" id="IPR036188">
    <property type="entry name" value="FAD/NAD-bd_sf"/>
</dbReference>
<protein>
    <recommendedName>
        <fullName evidence="8">Flavin-containing monooxygenase</fullName>
        <ecNumber evidence="8">1.-.-.-</ecNumber>
    </recommendedName>
</protein>
<evidence type="ECO:0000256" key="6">
    <source>
        <dbReference type="ARBA" id="ARBA00023002"/>
    </source>
</evidence>
<dbReference type="InterPro" id="IPR020946">
    <property type="entry name" value="Flavin_mOase-like"/>
</dbReference>
<evidence type="ECO:0000256" key="3">
    <source>
        <dbReference type="ARBA" id="ARBA00022630"/>
    </source>
</evidence>
<dbReference type="Gene3D" id="3.50.50.60">
    <property type="entry name" value="FAD/NAD(P)-binding domain"/>
    <property type="match status" value="1"/>
</dbReference>
<dbReference type="AlphaFoldDB" id="A0A9P1MVB1"/>
<dbReference type="GO" id="GO:0004499">
    <property type="term" value="F:N,N-dimethylaniline monooxygenase activity"/>
    <property type="evidence" value="ECO:0007669"/>
    <property type="project" value="InterPro"/>
</dbReference>
<keyword evidence="3 8" id="KW-0285">Flavoprotein</keyword>
<dbReference type="GO" id="GO:0050660">
    <property type="term" value="F:flavin adenine dinucleotide binding"/>
    <property type="evidence" value="ECO:0007669"/>
    <property type="project" value="InterPro"/>
</dbReference>
<evidence type="ECO:0000256" key="7">
    <source>
        <dbReference type="ARBA" id="ARBA00023033"/>
    </source>
</evidence>
<dbReference type="FunFam" id="3.50.50.60:FF:000138">
    <property type="entry name" value="Flavin-containing monooxygenase"/>
    <property type="match status" value="1"/>
</dbReference>
<dbReference type="Pfam" id="PF00743">
    <property type="entry name" value="FMO-like"/>
    <property type="match status" value="1"/>
</dbReference>
<proteinExistence type="inferred from homology"/>
<dbReference type="Proteomes" id="UP001152747">
    <property type="component" value="Unassembled WGS sequence"/>
</dbReference>
<dbReference type="PANTHER" id="PTHR23023">
    <property type="entry name" value="DIMETHYLANILINE MONOOXYGENASE"/>
    <property type="match status" value="1"/>
</dbReference>
<evidence type="ECO:0000256" key="5">
    <source>
        <dbReference type="ARBA" id="ARBA00022857"/>
    </source>
</evidence>
<evidence type="ECO:0000313" key="9">
    <source>
        <dbReference type="EMBL" id="CAI5440138.1"/>
    </source>
</evidence>
<comment type="caution">
    <text evidence="9">The sequence shown here is derived from an EMBL/GenBank/DDBJ whole genome shotgun (WGS) entry which is preliminary data.</text>
</comment>
<evidence type="ECO:0000256" key="8">
    <source>
        <dbReference type="RuleBase" id="RU361177"/>
    </source>
</evidence>
<comment type="cofactor">
    <cofactor evidence="1 8">
        <name>FAD</name>
        <dbReference type="ChEBI" id="CHEBI:57692"/>
    </cofactor>
</comment>
<evidence type="ECO:0000256" key="2">
    <source>
        <dbReference type="ARBA" id="ARBA00009183"/>
    </source>
</evidence>
<dbReference type="SUPFAM" id="SSF51905">
    <property type="entry name" value="FAD/NAD(P)-binding domain"/>
    <property type="match status" value="2"/>
</dbReference>
<keyword evidence="5" id="KW-0521">NADP</keyword>
<dbReference type="PRINTS" id="PR00370">
    <property type="entry name" value="FMOXYGENASE"/>
</dbReference>
<dbReference type="GO" id="GO:0050661">
    <property type="term" value="F:NADP binding"/>
    <property type="evidence" value="ECO:0007669"/>
    <property type="project" value="InterPro"/>
</dbReference>
<name>A0A9P1MVB1_9PELO</name>
<sequence length="397" mass="45974">MPITTKSVCVIGAGAAGLAAARHSLKAGLDVRIFEQTAQIGGTWVYSEEKGCHSSMYYEMKTNLPKEVMAYRDFPFDSSLPSFLDHRDVLEYLQKYSDGLSIDFNTTVESVTRIEEEEKWKIIVQNGLGTFDYYFDIVFVCNGHYFRPNNPYENSEFEGNLIHSHDYRHAEEFSNQKVIIIGAGPSGIDIGLQIAKTAKEIHLISKKAVYNSLPENIQQTSEHVEKVTKSGVKTVSGQEFEADSIIVCTGYHYQFPFFDSTVVRLLEDAHVVSPIFEHVVHVDYPKSLFFIGLNLEKAEIPAREELEGYEERQMSHQSSRGLAKRFYHLLQHDQWSYLDRISKLGQFESWKYMKTIEKITEYLQDRRKLDVKNYKMINFRFLDEEQLEYEIIEEENQ</sequence>
<organism evidence="9 10">
    <name type="scientific">Caenorhabditis angaria</name>
    <dbReference type="NCBI Taxonomy" id="860376"/>
    <lineage>
        <taxon>Eukaryota</taxon>
        <taxon>Metazoa</taxon>
        <taxon>Ecdysozoa</taxon>
        <taxon>Nematoda</taxon>
        <taxon>Chromadorea</taxon>
        <taxon>Rhabditida</taxon>
        <taxon>Rhabditina</taxon>
        <taxon>Rhabditomorpha</taxon>
        <taxon>Rhabditoidea</taxon>
        <taxon>Rhabditidae</taxon>
        <taxon>Peloderinae</taxon>
        <taxon>Caenorhabditis</taxon>
    </lineage>
</organism>
<evidence type="ECO:0000256" key="1">
    <source>
        <dbReference type="ARBA" id="ARBA00001974"/>
    </source>
</evidence>
<dbReference type="OrthoDB" id="66881at2759"/>
<accession>A0A9P1MVB1</accession>
<keyword evidence="7 8" id="KW-0503">Monooxygenase</keyword>
<comment type="similarity">
    <text evidence="2 8">Belongs to the FMO family.</text>
</comment>
<keyword evidence="6 8" id="KW-0560">Oxidoreductase</keyword>
<reference evidence="9" key="1">
    <citation type="submission" date="2022-11" db="EMBL/GenBank/DDBJ databases">
        <authorList>
            <person name="Kikuchi T."/>
        </authorList>
    </citation>
    <scope>NUCLEOTIDE SEQUENCE</scope>
    <source>
        <strain evidence="9">PS1010</strain>
    </source>
</reference>
<evidence type="ECO:0000313" key="10">
    <source>
        <dbReference type="Proteomes" id="UP001152747"/>
    </source>
</evidence>
<dbReference type="InterPro" id="IPR050346">
    <property type="entry name" value="FMO-like"/>
</dbReference>
<keyword evidence="4 8" id="KW-0274">FAD</keyword>
<dbReference type="EMBL" id="CANHGI010000001">
    <property type="protein sequence ID" value="CAI5440138.1"/>
    <property type="molecule type" value="Genomic_DNA"/>
</dbReference>
<dbReference type="InterPro" id="IPR000960">
    <property type="entry name" value="Flavin_mOase"/>
</dbReference>
<gene>
    <name evidence="9" type="ORF">CAMP_LOCUS2775</name>
</gene>
<evidence type="ECO:0000256" key="4">
    <source>
        <dbReference type="ARBA" id="ARBA00022827"/>
    </source>
</evidence>